<reference evidence="9" key="1">
    <citation type="submission" date="2018-08" db="EMBL/GenBank/DDBJ databases">
        <authorList>
            <person name="Grouzdev D.S."/>
            <person name="Krutkina M.S."/>
        </authorList>
    </citation>
    <scope>NUCLEOTIDE SEQUENCE [LARGE SCALE GENOMIC DNA]</scope>
    <source>
        <strain evidence="9">4-11</strain>
    </source>
</reference>
<dbReference type="Proteomes" id="UP000264002">
    <property type="component" value="Unassembled WGS sequence"/>
</dbReference>
<accession>A0A372MH31</accession>
<evidence type="ECO:0000256" key="4">
    <source>
        <dbReference type="ARBA" id="ARBA00022989"/>
    </source>
</evidence>
<comment type="similarity">
    <text evidence="2">Belongs to the autoinducer-2 exporter (AI-2E) (TC 2.A.86) family.</text>
</comment>
<feature type="transmembrane region" description="Helical" evidence="7">
    <location>
        <begin position="148"/>
        <end position="167"/>
    </location>
</feature>
<reference evidence="8 9" key="2">
    <citation type="submission" date="2018-09" db="EMBL/GenBank/DDBJ databases">
        <title>Genome of Sphaerochaeta halotolerans strain 4-11.</title>
        <authorList>
            <person name="Nazina T.N."/>
            <person name="Sokolova D.S."/>
        </authorList>
    </citation>
    <scope>NUCLEOTIDE SEQUENCE [LARGE SCALE GENOMIC DNA]</scope>
    <source>
        <strain evidence="8 9">4-11</strain>
    </source>
</reference>
<feature type="transmembrane region" description="Helical" evidence="7">
    <location>
        <begin position="34"/>
        <end position="52"/>
    </location>
</feature>
<feature type="transmembrane region" description="Helical" evidence="7">
    <location>
        <begin position="269"/>
        <end position="287"/>
    </location>
</feature>
<sequence length="410" mass="45781">MTEKPFSGNKYIQIFLGVIVTLAVFAALKISKDVMIPLVLSFFCYLLFTPLLRRLDRLHVPKVVSVIFVMALLLCIFVAAGWFIVITVNTLADLVPFYIEKVVSLDRLLTSRASTLIELPEGASFLSILPVNWSSIAISSLTSISNKFFSIAKVALLVYIFVLFLLLERQSVIPKLLAAIPRNKGMKVAVMFERITRQTSKYLLLKVVISAFTGGLFFLTAVVTGLDLPILWGVLAFIFNFIPSIGSVIVTTMVIIMSLIQFAPDWTNVFYVAILAISTQMILGNIIDPRLQGGQLNLSPFVILVSLSLWGFIWGLPGMFIAVPLTSVLQILCANIKSLRPVAILISNGKSYQRETAKQKALERYLRKQDKLKRGEHPTAEHINEAQEKEAHEDYHKGDFVLPENFGDKK</sequence>
<feature type="compositionally biased region" description="Basic and acidic residues" evidence="6">
    <location>
        <begin position="372"/>
        <end position="399"/>
    </location>
</feature>
<evidence type="ECO:0000256" key="2">
    <source>
        <dbReference type="ARBA" id="ARBA00009773"/>
    </source>
</evidence>
<feature type="transmembrane region" description="Helical" evidence="7">
    <location>
        <begin position="64"/>
        <end position="88"/>
    </location>
</feature>
<feature type="transmembrane region" description="Helical" evidence="7">
    <location>
        <begin position="307"/>
        <end position="332"/>
    </location>
</feature>
<evidence type="ECO:0000256" key="7">
    <source>
        <dbReference type="SAM" id="Phobius"/>
    </source>
</evidence>
<evidence type="ECO:0000256" key="1">
    <source>
        <dbReference type="ARBA" id="ARBA00004141"/>
    </source>
</evidence>
<name>A0A372MH31_9SPIR</name>
<gene>
    <name evidence="8" type="ORF">DYP60_07820</name>
</gene>
<feature type="transmembrane region" description="Helical" evidence="7">
    <location>
        <begin position="230"/>
        <end position="257"/>
    </location>
</feature>
<feature type="transmembrane region" description="Helical" evidence="7">
    <location>
        <begin position="203"/>
        <end position="224"/>
    </location>
</feature>
<dbReference type="RefSeq" id="WP_117330450.1">
    <property type="nucleotide sequence ID" value="NZ_QUWK01000007.1"/>
</dbReference>
<dbReference type="GO" id="GO:0055085">
    <property type="term" value="P:transmembrane transport"/>
    <property type="evidence" value="ECO:0007669"/>
    <property type="project" value="TreeGrafter"/>
</dbReference>
<comment type="caution">
    <text evidence="8">The sequence shown here is derived from an EMBL/GenBank/DDBJ whole genome shotgun (WGS) entry which is preliminary data.</text>
</comment>
<evidence type="ECO:0000256" key="6">
    <source>
        <dbReference type="SAM" id="MobiDB-lite"/>
    </source>
</evidence>
<dbReference type="PANTHER" id="PTHR21716:SF64">
    <property type="entry name" value="AI-2 TRANSPORT PROTEIN TQSA"/>
    <property type="match status" value="1"/>
</dbReference>
<protein>
    <submittedName>
        <fullName evidence="8">AI-2E family transporter</fullName>
    </submittedName>
</protein>
<dbReference type="GO" id="GO:0016020">
    <property type="term" value="C:membrane"/>
    <property type="evidence" value="ECO:0007669"/>
    <property type="project" value="UniProtKB-SubCell"/>
</dbReference>
<feature type="region of interest" description="Disordered" evidence="6">
    <location>
        <begin position="372"/>
        <end position="410"/>
    </location>
</feature>
<organism evidence="8 9">
    <name type="scientific">Sphaerochaeta halotolerans</name>
    <dbReference type="NCBI Taxonomy" id="2293840"/>
    <lineage>
        <taxon>Bacteria</taxon>
        <taxon>Pseudomonadati</taxon>
        <taxon>Spirochaetota</taxon>
        <taxon>Spirochaetia</taxon>
        <taxon>Spirochaetales</taxon>
        <taxon>Sphaerochaetaceae</taxon>
        <taxon>Sphaerochaeta</taxon>
    </lineage>
</organism>
<dbReference type="PANTHER" id="PTHR21716">
    <property type="entry name" value="TRANSMEMBRANE PROTEIN"/>
    <property type="match status" value="1"/>
</dbReference>
<dbReference type="InterPro" id="IPR002549">
    <property type="entry name" value="AI-2E-like"/>
</dbReference>
<keyword evidence="5 7" id="KW-0472">Membrane</keyword>
<feature type="transmembrane region" description="Helical" evidence="7">
    <location>
        <begin position="12"/>
        <end position="28"/>
    </location>
</feature>
<keyword evidence="3 7" id="KW-0812">Transmembrane</keyword>
<evidence type="ECO:0000256" key="3">
    <source>
        <dbReference type="ARBA" id="ARBA00022692"/>
    </source>
</evidence>
<proteinExistence type="inferred from homology"/>
<keyword evidence="4 7" id="KW-1133">Transmembrane helix</keyword>
<evidence type="ECO:0000313" key="8">
    <source>
        <dbReference type="EMBL" id="RFU94753.1"/>
    </source>
</evidence>
<dbReference type="AlphaFoldDB" id="A0A372MH31"/>
<evidence type="ECO:0000256" key="5">
    <source>
        <dbReference type="ARBA" id="ARBA00023136"/>
    </source>
</evidence>
<evidence type="ECO:0000313" key="9">
    <source>
        <dbReference type="Proteomes" id="UP000264002"/>
    </source>
</evidence>
<keyword evidence="9" id="KW-1185">Reference proteome</keyword>
<dbReference type="EMBL" id="QUWK01000007">
    <property type="protein sequence ID" value="RFU94753.1"/>
    <property type="molecule type" value="Genomic_DNA"/>
</dbReference>
<dbReference type="Pfam" id="PF01594">
    <property type="entry name" value="AI-2E_transport"/>
    <property type="match status" value="1"/>
</dbReference>
<comment type="subcellular location">
    <subcellularLocation>
        <location evidence="1">Membrane</location>
        <topology evidence="1">Multi-pass membrane protein</topology>
    </subcellularLocation>
</comment>